<dbReference type="EMBL" id="CP063361">
    <property type="protein sequence ID" value="UOD28763.1"/>
    <property type="molecule type" value="Genomic_DNA"/>
</dbReference>
<organism evidence="1 2">
    <name type="scientific">Massilia violaceinigra</name>
    <dbReference type="NCBI Taxonomy" id="2045208"/>
    <lineage>
        <taxon>Bacteria</taxon>
        <taxon>Pseudomonadati</taxon>
        <taxon>Pseudomonadota</taxon>
        <taxon>Betaproteobacteria</taxon>
        <taxon>Burkholderiales</taxon>
        <taxon>Oxalobacteraceae</taxon>
        <taxon>Telluria group</taxon>
        <taxon>Massilia</taxon>
    </lineage>
</organism>
<accession>A0ABY4A807</accession>
<dbReference type="Proteomes" id="UP000831532">
    <property type="component" value="Chromosome"/>
</dbReference>
<sequence length="65" mass="7288">MSRAYELEAAAKFPMNTTNGRDYKAWAKRILHRDERGDKTLLSIQVKFARTAMGLDADQQTGATA</sequence>
<name>A0ABY4A807_9BURK</name>
<proteinExistence type="predicted"/>
<gene>
    <name evidence="1" type="ORF">INH39_25480</name>
</gene>
<evidence type="ECO:0000313" key="2">
    <source>
        <dbReference type="Proteomes" id="UP000831532"/>
    </source>
</evidence>
<evidence type="ECO:0000313" key="1">
    <source>
        <dbReference type="EMBL" id="UOD28763.1"/>
    </source>
</evidence>
<reference evidence="1 2" key="1">
    <citation type="submission" date="2020-10" db="EMBL/GenBank/DDBJ databases">
        <title>Genome analysis of Massilia species.</title>
        <authorList>
            <person name="Jung D.-H."/>
        </authorList>
    </citation>
    <scope>NUCLEOTIDE SEQUENCE [LARGE SCALE GENOMIC DNA]</scope>
    <source>
        <strain evidence="2">sipir</strain>
    </source>
</reference>
<dbReference type="RefSeq" id="WP_243489910.1">
    <property type="nucleotide sequence ID" value="NZ_CP063361.1"/>
</dbReference>
<protein>
    <recommendedName>
        <fullName evidence="3">AntA/AntB antirepressor domain-containing protein</fullName>
    </recommendedName>
</protein>
<keyword evidence="2" id="KW-1185">Reference proteome</keyword>
<evidence type="ECO:0008006" key="3">
    <source>
        <dbReference type="Google" id="ProtNLM"/>
    </source>
</evidence>